<organism evidence="1">
    <name type="scientific">Lepeophtheirus salmonis</name>
    <name type="common">Salmon louse</name>
    <name type="synonym">Caligus salmonis</name>
    <dbReference type="NCBI Taxonomy" id="72036"/>
    <lineage>
        <taxon>Eukaryota</taxon>
        <taxon>Metazoa</taxon>
        <taxon>Ecdysozoa</taxon>
        <taxon>Arthropoda</taxon>
        <taxon>Crustacea</taxon>
        <taxon>Multicrustacea</taxon>
        <taxon>Hexanauplia</taxon>
        <taxon>Copepoda</taxon>
        <taxon>Siphonostomatoida</taxon>
        <taxon>Caligidae</taxon>
        <taxon>Lepeophtheirus</taxon>
    </lineage>
</organism>
<reference evidence="1" key="1">
    <citation type="submission" date="2014-05" db="EMBL/GenBank/DDBJ databases">
        <authorList>
            <person name="Chronopoulou M."/>
        </authorList>
    </citation>
    <scope>NUCLEOTIDE SEQUENCE</scope>
    <source>
        <tissue evidence="1">Whole organism</tissue>
    </source>
</reference>
<name>A0A0K2UDP7_LEPSM</name>
<dbReference type="EMBL" id="HACA01018721">
    <property type="protein sequence ID" value="CDW36082.1"/>
    <property type="molecule type" value="Transcribed_RNA"/>
</dbReference>
<dbReference type="AlphaFoldDB" id="A0A0K2UDP7"/>
<protein>
    <submittedName>
        <fullName evidence="1">Uncharacterized protein</fullName>
    </submittedName>
</protein>
<sequence>MGIINIGFIDDNFDEYCSGLIHKYTCKFNTFSALDETSGRSGQYLFSHIPGA</sequence>
<proteinExistence type="predicted"/>
<evidence type="ECO:0000313" key="1">
    <source>
        <dbReference type="EMBL" id="CDW36082.1"/>
    </source>
</evidence>
<accession>A0A0K2UDP7</accession>